<dbReference type="GO" id="GO:0005576">
    <property type="term" value="C:extracellular region"/>
    <property type="evidence" value="ECO:0007669"/>
    <property type="project" value="UniProtKB-SubCell"/>
</dbReference>
<evidence type="ECO:0000256" key="7">
    <source>
        <dbReference type="ARBA" id="ARBA00023316"/>
    </source>
</evidence>
<keyword evidence="5 10" id="KW-0378">Hydrolase</keyword>
<dbReference type="InterPro" id="IPR050386">
    <property type="entry name" value="Glycosyl_hydrolase_5"/>
</dbReference>
<dbReference type="EC" id="3.2.1.58" evidence="9"/>
<dbReference type="Gene3D" id="3.20.20.80">
    <property type="entry name" value="Glycosidases"/>
    <property type="match status" value="1"/>
</dbReference>
<evidence type="ECO:0000256" key="9">
    <source>
        <dbReference type="ARBA" id="ARBA00038929"/>
    </source>
</evidence>
<gene>
    <name evidence="12" type="ORF">K461DRAFT_279237</name>
</gene>
<accession>A0A9P4IY29</accession>
<evidence type="ECO:0000256" key="1">
    <source>
        <dbReference type="ARBA" id="ARBA00004613"/>
    </source>
</evidence>
<dbReference type="GO" id="GO:0009986">
    <property type="term" value="C:cell surface"/>
    <property type="evidence" value="ECO:0007669"/>
    <property type="project" value="TreeGrafter"/>
</dbReference>
<reference evidence="12" key="1">
    <citation type="journal article" date="2020" name="Stud. Mycol.">
        <title>101 Dothideomycetes genomes: a test case for predicting lifestyles and emergence of pathogens.</title>
        <authorList>
            <person name="Haridas S."/>
            <person name="Albert R."/>
            <person name="Binder M."/>
            <person name="Bloem J."/>
            <person name="Labutti K."/>
            <person name="Salamov A."/>
            <person name="Andreopoulos B."/>
            <person name="Baker S."/>
            <person name="Barry K."/>
            <person name="Bills G."/>
            <person name="Bluhm B."/>
            <person name="Cannon C."/>
            <person name="Castanera R."/>
            <person name="Culley D."/>
            <person name="Daum C."/>
            <person name="Ezra D."/>
            <person name="Gonzalez J."/>
            <person name="Henrissat B."/>
            <person name="Kuo A."/>
            <person name="Liang C."/>
            <person name="Lipzen A."/>
            <person name="Lutzoni F."/>
            <person name="Magnuson J."/>
            <person name="Mondo S."/>
            <person name="Nolan M."/>
            <person name="Ohm R."/>
            <person name="Pangilinan J."/>
            <person name="Park H.-J."/>
            <person name="Ramirez L."/>
            <person name="Alfaro M."/>
            <person name="Sun H."/>
            <person name="Tritt A."/>
            <person name="Yoshinaga Y."/>
            <person name="Zwiers L.-H."/>
            <person name="Turgeon B."/>
            <person name="Goodwin S."/>
            <person name="Spatafora J."/>
            <person name="Crous P."/>
            <person name="Grigoriev I."/>
        </authorList>
    </citation>
    <scope>NUCLEOTIDE SEQUENCE</scope>
    <source>
        <strain evidence="12">CBS 260.36</strain>
    </source>
</reference>
<dbReference type="Pfam" id="PF00150">
    <property type="entry name" value="Cellulase"/>
    <property type="match status" value="1"/>
</dbReference>
<dbReference type="GO" id="GO:0071555">
    <property type="term" value="P:cell wall organization"/>
    <property type="evidence" value="ECO:0007669"/>
    <property type="project" value="UniProtKB-KW"/>
</dbReference>
<feature type="domain" description="Glycoside hydrolase family 5" evidence="11">
    <location>
        <begin position="3"/>
        <end position="123"/>
    </location>
</feature>
<protein>
    <recommendedName>
        <fullName evidence="9">glucan 1,3-beta-glucosidase</fullName>
        <ecNumber evidence="9">3.2.1.58</ecNumber>
    </recommendedName>
</protein>
<evidence type="ECO:0000256" key="8">
    <source>
        <dbReference type="ARBA" id="ARBA00036824"/>
    </source>
</evidence>
<evidence type="ECO:0000256" key="5">
    <source>
        <dbReference type="ARBA" id="ARBA00022801"/>
    </source>
</evidence>
<keyword evidence="7" id="KW-0961">Cell wall biogenesis/degradation</keyword>
<name>A0A9P4IY29_9PEZI</name>
<evidence type="ECO:0000256" key="3">
    <source>
        <dbReference type="ARBA" id="ARBA00022525"/>
    </source>
</evidence>
<sequence>MQQESDIAKIASVGLNHVRIPLGYWSVIPNQGDTYVQGAYQVLGNAVQWASNHGIKVMIDIHGAQGSQNGFDNSGHKGNIGFGQGNTYAQLRAVLQKVRDDYASNPAVSTIEIVNEPMASTIGEGTVEQLYRDSWGDLDQTDVYTTFHDGFLGVNYWDQKFDSGMDGMLTDTHHYEIFDNGQLAMSPADHNKAACAFGAQMASNSRPTIAGEFSGALTDCAQSLNGRGVGARYDGSYQVGSSGSSYIGDCARKTSGKTADLSADEKSNIAAFINAQLSAFEKKSGWIYWTWKTEGAPEWDMQDLLANGLFPNPVTSHANAC</sequence>
<comment type="similarity">
    <text evidence="2 10">Belongs to the glycosyl hydrolase 5 (cellulase A) family.</text>
</comment>
<dbReference type="EMBL" id="ML996087">
    <property type="protein sequence ID" value="KAF2151741.1"/>
    <property type="molecule type" value="Genomic_DNA"/>
</dbReference>
<dbReference type="InterPro" id="IPR017853">
    <property type="entry name" value="GH"/>
</dbReference>
<evidence type="ECO:0000259" key="11">
    <source>
        <dbReference type="Pfam" id="PF00150"/>
    </source>
</evidence>
<evidence type="ECO:0000256" key="10">
    <source>
        <dbReference type="RuleBase" id="RU361153"/>
    </source>
</evidence>
<dbReference type="OrthoDB" id="62120at2759"/>
<keyword evidence="3" id="KW-0964">Secreted</keyword>
<evidence type="ECO:0000256" key="4">
    <source>
        <dbReference type="ARBA" id="ARBA00022729"/>
    </source>
</evidence>
<keyword evidence="13" id="KW-1185">Reference proteome</keyword>
<dbReference type="GO" id="GO:0009251">
    <property type="term" value="P:glucan catabolic process"/>
    <property type="evidence" value="ECO:0007669"/>
    <property type="project" value="TreeGrafter"/>
</dbReference>
<proteinExistence type="inferred from homology"/>
<dbReference type="Proteomes" id="UP000799439">
    <property type="component" value="Unassembled WGS sequence"/>
</dbReference>
<organism evidence="12 13">
    <name type="scientific">Myriangium duriaei CBS 260.36</name>
    <dbReference type="NCBI Taxonomy" id="1168546"/>
    <lineage>
        <taxon>Eukaryota</taxon>
        <taxon>Fungi</taxon>
        <taxon>Dikarya</taxon>
        <taxon>Ascomycota</taxon>
        <taxon>Pezizomycotina</taxon>
        <taxon>Dothideomycetes</taxon>
        <taxon>Dothideomycetidae</taxon>
        <taxon>Myriangiales</taxon>
        <taxon>Myriangiaceae</taxon>
        <taxon>Myriangium</taxon>
    </lineage>
</organism>
<dbReference type="PANTHER" id="PTHR31297">
    <property type="entry name" value="GLUCAN ENDO-1,6-BETA-GLUCOSIDASE B"/>
    <property type="match status" value="1"/>
</dbReference>
<dbReference type="SUPFAM" id="SSF51445">
    <property type="entry name" value="(Trans)glycosidases"/>
    <property type="match status" value="1"/>
</dbReference>
<feature type="non-terminal residue" evidence="12">
    <location>
        <position position="1"/>
    </location>
</feature>
<dbReference type="GO" id="GO:0004338">
    <property type="term" value="F:glucan exo-1,3-beta-glucosidase activity"/>
    <property type="evidence" value="ECO:0007669"/>
    <property type="project" value="UniProtKB-EC"/>
</dbReference>
<comment type="catalytic activity">
    <reaction evidence="8">
        <text>Successive hydrolysis of beta-D-glucose units from the non-reducing ends of (1-&gt;3)-beta-D-glucans, releasing alpha-glucose.</text>
        <dbReference type="EC" id="3.2.1.58"/>
    </reaction>
</comment>
<evidence type="ECO:0000313" key="13">
    <source>
        <dbReference type="Proteomes" id="UP000799439"/>
    </source>
</evidence>
<keyword evidence="6 10" id="KW-0326">Glycosidase</keyword>
<dbReference type="PANTHER" id="PTHR31297:SF1">
    <property type="entry name" value="GLUCAN 1,3-BETA-GLUCOSIDASE I_II-RELATED"/>
    <property type="match status" value="1"/>
</dbReference>
<evidence type="ECO:0000313" key="12">
    <source>
        <dbReference type="EMBL" id="KAF2151741.1"/>
    </source>
</evidence>
<evidence type="ECO:0000256" key="6">
    <source>
        <dbReference type="ARBA" id="ARBA00023295"/>
    </source>
</evidence>
<comment type="subcellular location">
    <subcellularLocation>
        <location evidence="1">Secreted</location>
    </subcellularLocation>
</comment>
<evidence type="ECO:0000256" key="2">
    <source>
        <dbReference type="ARBA" id="ARBA00005641"/>
    </source>
</evidence>
<comment type="caution">
    <text evidence="12">The sequence shown here is derived from an EMBL/GenBank/DDBJ whole genome shotgun (WGS) entry which is preliminary data.</text>
</comment>
<dbReference type="InterPro" id="IPR001547">
    <property type="entry name" value="Glyco_hydro_5"/>
</dbReference>
<dbReference type="AlphaFoldDB" id="A0A9P4IY29"/>
<keyword evidence="4" id="KW-0732">Signal</keyword>